<feature type="signal peptide" evidence="1">
    <location>
        <begin position="1"/>
        <end position="22"/>
    </location>
</feature>
<dbReference type="Gene3D" id="1.10.530.10">
    <property type="match status" value="1"/>
</dbReference>
<proteinExistence type="predicted"/>
<name>A0A934TUF9_9BURK</name>
<protein>
    <recommendedName>
        <fullName evidence="4">Lytic transglycosylase domain-containing protein</fullName>
    </recommendedName>
</protein>
<dbReference type="AlphaFoldDB" id="A0A934TUF9"/>
<organism evidence="2 3">
    <name type="scientific">Ramlibacter ginsenosidimutans</name>
    <dbReference type="NCBI Taxonomy" id="502333"/>
    <lineage>
        <taxon>Bacteria</taxon>
        <taxon>Pseudomonadati</taxon>
        <taxon>Pseudomonadota</taxon>
        <taxon>Betaproteobacteria</taxon>
        <taxon>Burkholderiales</taxon>
        <taxon>Comamonadaceae</taxon>
        <taxon>Ramlibacter</taxon>
    </lineage>
</organism>
<evidence type="ECO:0000313" key="3">
    <source>
        <dbReference type="Proteomes" id="UP000630528"/>
    </source>
</evidence>
<dbReference type="Proteomes" id="UP000630528">
    <property type="component" value="Unassembled WGS sequence"/>
</dbReference>
<feature type="chain" id="PRO_5037366954" description="Lytic transglycosylase domain-containing protein" evidence="1">
    <location>
        <begin position="23"/>
        <end position="274"/>
    </location>
</feature>
<evidence type="ECO:0000313" key="2">
    <source>
        <dbReference type="EMBL" id="MBK6007659.1"/>
    </source>
</evidence>
<evidence type="ECO:0008006" key="4">
    <source>
        <dbReference type="Google" id="ProtNLM"/>
    </source>
</evidence>
<dbReference type="InterPro" id="IPR023346">
    <property type="entry name" value="Lysozyme-like_dom_sf"/>
</dbReference>
<dbReference type="RefSeq" id="WP_201173566.1">
    <property type="nucleotide sequence ID" value="NZ_JAEPWM010000006.1"/>
</dbReference>
<sequence>MPSTKATIFRAASLFTVLGAVGALTSQLVPSVPGTATTVTAAAAVAHTASSVRHDAAAAVAAIAGASSDAVPAVRLATPAASVAVKFASDEALRAHIKWVPVRFAGEQTQTLDEASRLLLVQAAAEKAGLSEVGLGYQDVYGVIQAETSWIPRQGKGHNGVISLGLAQFEPRTARGLGLKDPRDPVQAVYAAAVNMKHGAEWAEDRIAHLQLTPDQRAAKIREGVSIYYNLSVKGRNKWDGVNTAELPAETLRHIVNTRQGAEKAADLADDLLG</sequence>
<gene>
    <name evidence="2" type="ORF">JJB11_16285</name>
</gene>
<dbReference type="EMBL" id="JAEPWM010000006">
    <property type="protein sequence ID" value="MBK6007659.1"/>
    <property type="molecule type" value="Genomic_DNA"/>
</dbReference>
<reference evidence="2" key="1">
    <citation type="journal article" date="2012" name="J. Microbiol. Biotechnol.">
        <title>Ramlibacter ginsenosidimutans sp. nov., with ginsenoside-converting activity.</title>
        <authorList>
            <person name="Wang L."/>
            <person name="An D.S."/>
            <person name="Kim S.G."/>
            <person name="Jin F.X."/>
            <person name="Kim S.C."/>
            <person name="Lee S.T."/>
            <person name="Im W.T."/>
        </authorList>
    </citation>
    <scope>NUCLEOTIDE SEQUENCE</scope>
    <source>
        <strain evidence="2">KACC 17527</strain>
    </source>
</reference>
<keyword evidence="3" id="KW-1185">Reference proteome</keyword>
<comment type="caution">
    <text evidence="2">The sequence shown here is derived from an EMBL/GenBank/DDBJ whole genome shotgun (WGS) entry which is preliminary data.</text>
</comment>
<evidence type="ECO:0000256" key="1">
    <source>
        <dbReference type="SAM" id="SignalP"/>
    </source>
</evidence>
<dbReference type="SUPFAM" id="SSF53955">
    <property type="entry name" value="Lysozyme-like"/>
    <property type="match status" value="1"/>
</dbReference>
<accession>A0A934TUF9</accession>
<reference evidence="2" key="2">
    <citation type="submission" date="2021-01" db="EMBL/GenBank/DDBJ databases">
        <authorList>
            <person name="Kang M."/>
        </authorList>
    </citation>
    <scope>NUCLEOTIDE SEQUENCE</scope>
    <source>
        <strain evidence="2">KACC 17527</strain>
    </source>
</reference>
<keyword evidence="1" id="KW-0732">Signal</keyword>